<dbReference type="EMBL" id="CP001804">
    <property type="protein sequence ID" value="ACY18658.1"/>
    <property type="molecule type" value="Genomic_DNA"/>
</dbReference>
<sequence>MNAKQSIMSCSLVLACALSSAAHASTNHAEWRWVQEGGYDGLINARGVATDRFGGYSCAVGSFVGTVALGHTVGDPVTGADGPVRFVTTSGTSAAYVTLRNDAGQVLWAHVLDGGATGTVELADVDIVETGSGEFDCVIAGHYEGDVAFDSGFGATVFTSTYGDDAFVARYTENSLAWVRELIGYGDDAALGVSVSEIGDIAVGGHFDTSTSNWLLVKDTDPGETVGSFYTFLYGDGGREGFVVSYDAAGTPRWGEALGGPGDDEVRSVAASGDRVFVAGGYENGMTLLMYWAGAPYTRTFSHVSALGSNPFMVPLDAADGRAHWTEIVEQGTSGDSFYNHVYADASGFYYEGVVMITGTLSGSSGASGLYYHVLDFDLDHRESFSASTSSGDSEGMAGWVDTSGDEIRTIWVAGRYTGSVPALDLPSSSNWHGFVRRYSELPTETFLIDGSWDSQIYDLDATSERLVGHPGGAVEPRYRAYVAGTFPFSQNYSEAGDIILSSSSSAGVAQIGNTDVFYPPSF</sequence>
<proteinExistence type="predicted"/>
<accession>D0LMH1</accession>
<reference evidence="2 3" key="1">
    <citation type="journal article" date="2010" name="Stand. Genomic Sci.">
        <title>Complete genome sequence of Haliangium ochraceum type strain (SMP-2).</title>
        <authorList>
            <consortium name="US DOE Joint Genome Institute (JGI-PGF)"/>
            <person name="Ivanova N."/>
            <person name="Daum C."/>
            <person name="Lang E."/>
            <person name="Abt B."/>
            <person name="Kopitz M."/>
            <person name="Saunders E."/>
            <person name="Lapidus A."/>
            <person name="Lucas S."/>
            <person name="Glavina Del Rio T."/>
            <person name="Nolan M."/>
            <person name="Tice H."/>
            <person name="Copeland A."/>
            <person name="Cheng J.F."/>
            <person name="Chen F."/>
            <person name="Bruce D."/>
            <person name="Goodwin L."/>
            <person name="Pitluck S."/>
            <person name="Mavromatis K."/>
            <person name="Pati A."/>
            <person name="Mikhailova N."/>
            <person name="Chen A."/>
            <person name="Palaniappan K."/>
            <person name="Land M."/>
            <person name="Hauser L."/>
            <person name="Chang Y.J."/>
            <person name="Jeffries C.D."/>
            <person name="Detter J.C."/>
            <person name="Brettin T."/>
            <person name="Rohde M."/>
            <person name="Goker M."/>
            <person name="Bristow J."/>
            <person name="Markowitz V."/>
            <person name="Eisen J.A."/>
            <person name="Hugenholtz P."/>
            <person name="Kyrpides N.C."/>
            <person name="Klenk H.P."/>
        </authorList>
    </citation>
    <scope>NUCLEOTIDE SEQUENCE [LARGE SCALE GENOMIC DNA]</scope>
    <source>
        <strain evidence="3">DSM 14365 / CIP 107738 / JCM 11303 / AJ 13395 / SMP-2</strain>
    </source>
</reference>
<dbReference type="KEGG" id="hoh:Hoch_6183"/>
<feature type="signal peptide" evidence="1">
    <location>
        <begin position="1"/>
        <end position="24"/>
    </location>
</feature>
<keyword evidence="1" id="KW-0732">Signal</keyword>
<evidence type="ECO:0000313" key="3">
    <source>
        <dbReference type="Proteomes" id="UP000001880"/>
    </source>
</evidence>
<dbReference type="AlphaFoldDB" id="D0LMH1"/>
<organism evidence="2 3">
    <name type="scientific">Haliangium ochraceum (strain DSM 14365 / JCM 11303 / SMP-2)</name>
    <dbReference type="NCBI Taxonomy" id="502025"/>
    <lineage>
        <taxon>Bacteria</taxon>
        <taxon>Pseudomonadati</taxon>
        <taxon>Myxococcota</taxon>
        <taxon>Polyangia</taxon>
        <taxon>Haliangiales</taxon>
        <taxon>Kofleriaceae</taxon>
        <taxon>Haliangium</taxon>
    </lineage>
</organism>
<gene>
    <name evidence="2" type="ordered locus">Hoch_6183</name>
</gene>
<dbReference type="Proteomes" id="UP000001880">
    <property type="component" value="Chromosome"/>
</dbReference>
<protein>
    <submittedName>
        <fullName evidence="2">Uncharacterized protein</fullName>
    </submittedName>
</protein>
<dbReference type="HOGENOM" id="CLU_520505_0_0_7"/>
<evidence type="ECO:0000313" key="2">
    <source>
        <dbReference type="EMBL" id="ACY18658.1"/>
    </source>
</evidence>
<feature type="chain" id="PRO_5003011499" evidence="1">
    <location>
        <begin position="25"/>
        <end position="523"/>
    </location>
</feature>
<keyword evidence="3" id="KW-1185">Reference proteome</keyword>
<name>D0LMH1_HALO1</name>
<evidence type="ECO:0000256" key="1">
    <source>
        <dbReference type="SAM" id="SignalP"/>
    </source>
</evidence>
<dbReference type="PROSITE" id="PS51257">
    <property type="entry name" value="PROKAR_LIPOPROTEIN"/>
    <property type="match status" value="1"/>
</dbReference>